<accession>A0AAD2A957</accession>
<dbReference type="Proteomes" id="UP000834106">
    <property type="component" value="Chromosome 20"/>
</dbReference>
<name>A0AAD2A957_9LAMI</name>
<dbReference type="InterPro" id="IPR011990">
    <property type="entry name" value="TPR-like_helical_dom_sf"/>
</dbReference>
<dbReference type="PANTHER" id="PTHR36888:SF2">
    <property type="entry name" value="TETRATRICOPEPTIDE REPEAT (TPR)-LIKE SUPERFAMILY PROTEIN"/>
    <property type="match status" value="1"/>
</dbReference>
<proteinExistence type="predicted"/>
<dbReference type="EMBL" id="OU503055">
    <property type="protein sequence ID" value="CAI9783860.1"/>
    <property type="molecule type" value="Genomic_DNA"/>
</dbReference>
<protein>
    <submittedName>
        <fullName evidence="1">Uncharacterized protein</fullName>
    </submittedName>
</protein>
<reference evidence="1" key="1">
    <citation type="submission" date="2023-05" db="EMBL/GenBank/DDBJ databases">
        <authorList>
            <person name="Huff M."/>
        </authorList>
    </citation>
    <scope>NUCLEOTIDE SEQUENCE</scope>
</reference>
<gene>
    <name evidence="1" type="ORF">FPE_LOCUS31290</name>
</gene>
<dbReference type="AlphaFoldDB" id="A0AAD2A957"/>
<dbReference type="PANTHER" id="PTHR36888">
    <property type="entry name" value="TETRATRICOPEPTIDE-LIKE HELICAL DOMAIN-CONTAINING PROTEIN-RELATED"/>
    <property type="match status" value="1"/>
</dbReference>
<dbReference type="Gene3D" id="1.25.40.10">
    <property type="entry name" value="Tetratricopeptide repeat domain"/>
    <property type="match status" value="1"/>
</dbReference>
<organism evidence="1 2">
    <name type="scientific">Fraxinus pennsylvanica</name>
    <dbReference type="NCBI Taxonomy" id="56036"/>
    <lineage>
        <taxon>Eukaryota</taxon>
        <taxon>Viridiplantae</taxon>
        <taxon>Streptophyta</taxon>
        <taxon>Embryophyta</taxon>
        <taxon>Tracheophyta</taxon>
        <taxon>Spermatophyta</taxon>
        <taxon>Magnoliopsida</taxon>
        <taxon>eudicotyledons</taxon>
        <taxon>Gunneridae</taxon>
        <taxon>Pentapetalae</taxon>
        <taxon>asterids</taxon>
        <taxon>lamiids</taxon>
        <taxon>Lamiales</taxon>
        <taxon>Oleaceae</taxon>
        <taxon>Oleeae</taxon>
        <taxon>Fraxinus</taxon>
    </lineage>
</organism>
<sequence length="102" mass="11790">MELCIAALFRWGAALQHRSRLRPRNSSEKVKLLQQARCLYEDALHMDSENPQLQDALSSFGNVHFLSCSPRSVKLSVFLTAIVEFFLCETVKELWKHRAIKE</sequence>
<evidence type="ECO:0000313" key="1">
    <source>
        <dbReference type="EMBL" id="CAI9783860.1"/>
    </source>
</evidence>
<keyword evidence="2" id="KW-1185">Reference proteome</keyword>
<evidence type="ECO:0000313" key="2">
    <source>
        <dbReference type="Proteomes" id="UP000834106"/>
    </source>
</evidence>